<dbReference type="InterPro" id="IPR036388">
    <property type="entry name" value="WH-like_DNA-bd_sf"/>
</dbReference>
<evidence type="ECO:0000313" key="5">
    <source>
        <dbReference type="Proteomes" id="UP001164042"/>
    </source>
</evidence>
<evidence type="ECO:0000256" key="1">
    <source>
        <dbReference type="ARBA" id="ARBA00023015"/>
    </source>
</evidence>
<feature type="domain" description="Mga helix-turn-helix" evidence="3">
    <location>
        <begin position="90"/>
        <end position="168"/>
    </location>
</feature>
<keyword evidence="1" id="KW-0805">Transcription regulation</keyword>
<sequence length="498" mass="58159">MLSYHNERIYSKEGVRQLTLLKLLYNSSQAINIGTLIYEMAMDRRSIYKSIEQLRHYMEFENLGTEIQVTAKGEYSYTGNKIDYYRLCGLIVENEPMMQLAKHFLEERTISLGEFCVDHFISESTFKRYVRKVNTLLISFGIRINIKNNEINVQGAEASIRYCLVSFFWRAYHGVSWPFKNMNENQVEHTIDKLLCDDETISYGKKRQFSFFLAVYISRAQAGLKIEKEELPPYFEGLVYANPIFEHFSIKLVERFLVEKRELGFIYLSLYIFPDTYAYIQNFEKTLEVLATQGFDTYSSIKNFVAFINEKHPDFDITAASKKYFVAMLIASRIFIDIFDNVYFNLSAIATFNYAEKNFPNLLPSIQERIKKFEPGLSSNNLKALSAKYAQAYVMEFSPRDFEPKIHISLDTDMPMYIDKIMRERVNAILSPKFNYKWVNVEEKGCPDLLLATGVIAKKISDVPIVYLNAEVSKKDKEAIRKSCEKIIQEKLKEMNKK</sequence>
<dbReference type="Proteomes" id="UP001164042">
    <property type="component" value="Chromosome"/>
</dbReference>
<evidence type="ECO:0000313" key="4">
    <source>
        <dbReference type="EMBL" id="UYT09851.1"/>
    </source>
</evidence>
<dbReference type="AlphaFoldDB" id="A0AA46YSU4"/>
<reference evidence="4" key="1">
    <citation type="submission" date="2022-10" db="EMBL/GenBank/DDBJ databases">
        <title>Genome assembly of Lactococcus garvieae isolates from cricket gut.</title>
        <authorList>
            <person name="Luecke A.R."/>
            <person name="Brown A.M.V."/>
            <person name="Wakeman C.A."/>
        </authorList>
    </citation>
    <scope>NUCLEOTIDE SEQUENCE</scope>
    <source>
        <strain evidence="4">Alexii-11_2</strain>
    </source>
</reference>
<organism evidence="4 5">
    <name type="scientific">Lactococcus garvieae</name>
    <dbReference type="NCBI Taxonomy" id="1363"/>
    <lineage>
        <taxon>Bacteria</taxon>
        <taxon>Bacillati</taxon>
        <taxon>Bacillota</taxon>
        <taxon>Bacilli</taxon>
        <taxon>Lactobacillales</taxon>
        <taxon>Streptococcaceae</taxon>
        <taxon>Lactococcus</taxon>
    </lineage>
</organism>
<protein>
    <submittedName>
        <fullName evidence="4">Helix-turn-helix domain-containing protein</fullName>
    </submittedName>
</protein>
<evidence type="ECO:0000256" key="2">
    <source>
        <dbReference type="ARBA" id="ARBA00023163"/>
    </source>
</evidence>
<gene>
    <name evidence="4" type="ORF">OF801_07685</name>
</gene>
<dbReference type="EMBL" id="CP109635">
    <property type="protein sequence ID" value="UYT09851.1"/>
    <property type="molecule type" value="Genomic_DNA"/>
</dbReference>
<dbReference type="Gene3D" id="1.10.10.10">
    <property type="entry name" value="Winged helix-like DNA-binding domain superfamily/Winged helix DNA-binding domain"/>
    <property type="match status" value="1"/>
</dbReference>
<name>A0AA46YSU4_9LACT</name>
<dbReference type="PANTHER" id="PTHR30185:SF18">
    <property type="entry name" value="TRANSCRIPTIONAL REGULATOR MTLR"/>
    <property type="match status" value="1"/>
</dbReference>
<evidence type="ECO:0000259" key="3">
    <source>
        <dbReference type="Pfam" id="PF05043"/>
    </source>
</evidence>
<dbReference type="Pfam" id="PF05043">
    <property type="entry name" value="Mga"/>
    <property type="match status" value="1"/>
</dbReference>
<keyword evidence="2" id="KW-0804">Transcription</keyword>
<dbReference type="PANTHER" id="PTHR30185">
    <property type="entry name" value="CRYPTIC BETA-GLUCOSIDE BGL OPERON ANTITERMINATOR"/>
    <property type="match status" value="1"/>
</dbReference>
<proteinExistence type="predicted"/>
<dbReference type="InterPro" id="IPR007737">
    <property type="entry name" value="Mga_HTH"/>
</dbReference>
<dbReference type="RefSeq" id="WP_264307905.1">
    <property type="nucleotide sequence ID" value="NZ_CP109635.1"/>
</dbReference>
<dbReference type="InterPro" id="IPR050661">
    <property type="entry name" value="BglG_antiterminators"/>
</dbReference>
<accession>A0AA46YSU4</accession>